<gene>
    <name evidence="3" type="ORF">B0T22DRAFT_472004</name>
</gene>
<feature type="compositionally biased region" description="Basic residues" evidence="1">
    <location>
        <begin position="196"/>
        <end position="210"/>
    </location>
</feature>
<dbReference type="EMBL" id="JAULSO010000005">
    <property type="protein sequence ID" value="KAK3682808.1"/>
    <property type="molecule type" value="Genomic_DNA"/>
</dbReference>
<keyword evidence="4" id="KW-1185">Reference proteome</keyword>
<evidence type="ECO:0000256" key="1">
    <source>
        <dbReference type="SAM" id="MobiDB-lite"/>
    </source>
</evidence>
<organism evidence="3 4">
    <name type="scientific">Podospora appendiculata</name>
    <dbReference type="NCBI Taxonomy" id="314037"/>
    <lineage>
        <taxon>Eukaryota</taxon>
        <taxon>Fungi</taxon>
        <taxon>Dikarya</taxon>
        <taxon>Ascomycota</taxon>
        <taxon>Pezizomycotina</taxon>
        <taxon>Sordariomycetes</taxon>
        <taxon>Sordariomycetidae</taxon>
        <taxon>Sordariales</taxon>
        <taxon>Podosporaceae</taxon>
        <taxon>Podospora</taxon>
    </lineage>
</organism>
<feature type="compositionally biased region" description="Basic residues" evidence="1">
    <location>
        <begin position="140"/>
        <end position="163"/>
    </location>
</feature>
<sequence length="210" mass="23010">MAPFPRATREMLPPPLQGHLQDMIDRALALAPTKTLPSRDRPALVQRQAATTTIATTPAATVTVITGGDTTTTTTSPTDAQTLSGGAIAGIVIGSIAGLLLLIWIIKSCSNLGAPPEAEPRRDGRAWYAGVEDEYPPAHTHSHRSRSRHSHGHRSRSRHSHRPRSSEVVEVRPVTVVRERSPRAPAYVYERDDPRGRRHHRSRSRSHGGY</sequence>
<comment type="caution">
    <text evidence="3">The sequence shown here is derived from an EMBL/GenBank/DDBJ whole genome shotgun (WGS) entry which is preliminary data.</text>
</comment>
<evidence type="ECO:0000256" key="2">
    <source>
        <dbReference type="SAM" id="Phobius"/>
    </source>
</evidence>
<reference evidence="3" key="2">
    <citation type="submission" date="2023-06" db="EMBL/GenBank/DDBJ databases">
        <authorList>
            <consortium name="Lawrence Berkeley National Laboratory"/>
            <person name="Haridas S."/>
            <person name="Hensen N."/>
            <person name="Bonometti L."/>
            <person name="Westerberg I."/>
            <person name="Brannstrom I.O."/>
            <person name="Guillou S."/>
            <person name="Cros-Aarteil S."/>
            <person name="Calhoun S."/>
            <person name="Kuo A."/>
            <person name="Mondo S."/>
            <person name="Pangilinan J."/>
            <person name="Riley R."/>
            <person name="Labutti K."/>
            <person name="Andreopoulos B."/>
            <person name="Lipzen A."/>
            <person name="Chen C."/>
            <person name="Yanf M."/>
            <person name="Daum C."/>
            <person name="Ng V."/>
            <person name="Clum A."/>
            <person name="Steindorff A."/>
            <person name="Ohm R."/>
            <person name="Martin F."/>
            <person name="Silar P."/>
            <person name="Natvig D."/>
            <person name="Lalanne C."/>
            <person name="Gautier V."/>
            <person name="Ament-Velasquez S.L."/>
            <person name="Kruys A."/>
            <person name="Hutchinson M.I."/>
            <person name="Powell A.J."/>
            <person name="Barry K."/>
            <person name="Miller A.N."/>
            <person name="Grigoriev I.V."/>
            <person name="Debuchy R."/>
            <person name="Gladieux P."/>
            <person name="Thoren M.H."/>
            <person name="Johannesson H."/>
        </authorList>
    </citation>
    <scope>NUCLEOTIDE SEQUENCE</scope>
    <source>
        <strain evidence="3">CBS 314.62</strain>
    </source>
</reference>
<evidence type="ECO:0000313" key="4">
    <source>
        <dbReference type="Proteomes" id="UP001270362"/>
    </source>
</evidence>
<protein>
    <submittedName>
        <fullName evidence="3">Uncharacterized protein</fullName>
    </submittedName>
</protein>
<feature type="region of interest" description="Disordered" evidence="1">
    <location>
        <begin position="135"/>
        <end position="210"/>
    </location>
</feature>
<proteinExistence type="predicted"/>
<evidence type="ECO:0000313" key="3">
    <source>
        <dbReference type="EMBL" id="KAK3682808.1"/>
    </source>
</evidence>
<dbReference type="Proteomes" id="UP001270362">
    <property type="component" value="Unassembled WGS sequence"/>
</dbReference>
<keyword evidence="2" id="KW-0472">Membrane</keyword>
<dbReference type="AlphaFoldDB" id="A0AAE0X244"/>
<reference evidence="3" key="1">
    <citation type="journal article" date="2023" name="Mol. Phylogenet. Evol.">
        <title>Genome-scale phylogeny and comparative genomics of the fungal order Sordariales.</title>
        <authorList>
            <person name="Hensen N."/>
            <person name="Bonometti L."/>
            <person name="Westerberg I."/>
            <person name="Brannstrom I.O."/>
            <person name="Guillou S."/>
            <person name="Cros-Aarteil S."/>
            <person name="Calhoun S."/>
            <person name="Haridas S."/>
            <person name="Kuo A."/>
            <person name="Mondo S."/>
            <person name="Pangilinan J."/>
            <person name="Riley R."/>
            <person name="LaButti K."/>
            <person name="Andreopoulos B."/>
            <person name="Lipzen A."/>
            <person name="Chen C."/>
            <person name="Yan M."/>
            <person name="Daum C."/>
            <person name="Ng V."/>
            <person name="Clum A."/>
            <person name="Steindorff A."/>
            <person name="Ohm R.A."/>
            <person name="Martin F."/>
            <person name="Silar P."/>
            <person name="Natvig D.O."/>
            <person name="Lalanne C."/>
            <person name="Gautier V."/>
            <person name="Ament-Velasquez S.L."/>
            <person name="Kruys A."/>
            <person name="Hutchinson M.I."/>
            <person name="Powell A.J."/>
            <person name="Barry K."/>
            <person name="Miller A.N."/>
            <person name="Grigoriev I.V."/>
            <person name="Debuchy R."/>
            <person name="Gladieux P."/>
            <person name="Hiltunen Thoren M."/>
            <person name="Johannesson H."/>
        </authorList>
    </citation>
    <scope>NUCLEOTIDE SEQUENCE</scope>
    <source>
        <strain evidence="3">CBS 314.62</strain>
    </source>
</reference>
<name>A0AAE0X244_9PEZI</name>
<keyword evidence="2" id="KW-1133">Transmembrane helix</keyword>
<accession>A0AAE0X244</accession>
<keyword evidence="2" id="KW-0812">Transmembrane</keyword>
<feature type="transmembrane region" description="Helical" evidence="2">
    <location>
        <begin position="86"/>
        <end position="106"/>
    </location>
</feature>